<evidence type="ECO:0000256" key="1">
    <source>
        <dbReference type="SAM" id="MobiDB-lite"/>
    </source>
</evidence>
<evidence type="ECO:0000259" key="4">
    <source>
        <dbReference type="Pfam" id="PF23667"/>
    </source>
</evidence>
<accession>A0A5N5Q3Q9</accession>
<feature type="transmembrane region" description="Helical" evidence="2">
    <location>
        <begin position="640"/>
        <end position="662"/>
    </location>
</feature>
<evidence type="ECO:0000259" key="5">
    <source>
        <dbReference type="Pfam" id="PF23668"/>
    </source>
</evidence>
<evidence type="ECO:0000313" key="6">
    <source>
        <dbReference type="EMBL" id="KAB5586409.1"/>
    </source>
</evidence>
<dbReference type="InterPro" id="IPR038811">
    <property type="entry name" value="CDCP1"/>
</dbReference>
<dbReference type="PANTHER" id="PTHR14477:SF1">
    <property type="entry name" value="CUB DOMAIN-CONTAINING PROTEIN 1"/>
    <property type="match status" value="1"/>
</dbReference>
<dbReference type="InterPro" id="IPR056268">
    <property type="entry name" value="CUB_CDCP1_1st"/>
</dbReference>
<dbReference type="InterPro" id="IPR056269">
    <property type="entry name" value="CUB_CDCP1_2nd_5th"/>
</dbReference>
<dbReference type="Pfam" id="PF23668">
    <property type="entry name" value="CUB_CDCP1_2"/>
    <property type="match status" value="2"/>
</dbReference>
<feature type="domain" description="CDCP1 second and fifth CUB" evidence="5">
    <location>
        <begin position="101"/>
        <end position="199"/>
    </location>
</feature>
<proteinExistence type="predicted"/>
<dbReference type="AlphaFoldDB" id="A0A5N5Q3Q9"/>
<dbReference type="InterPro" id="IPR056266">
    <property type="entry name" value="CDCP1_CUB_3rd_6th"/>
</dbReference>
<dbReference type="Pfam" id="PF23667">
    <property type="entry name" value="CUB_CDCP1_1"/>
    <property type="match status" value="1"/>
</dbReference>
<keyword evidence="2" id="KW-0812">Transmembrane</keyword>
<evidence type="ECO:0000256" key="2">
    <source>
        <dbReference type="SAM" id="Phobius"/>
    </source>
</evidence>
<evidence type="ECO:0008006" key="8">
    <source>
        <dbReference type="Google" id="ProtNLM"/>
    </source>
</evidence>
<dbReference type="Pfam" id="PF23665">
    <property type="entry name" value="CDCP1_CUB_6"/>
    <property type="match status" value="2"/>
</dbReference>
<dbReference type="PANTHER" id="PTHR14477">
    <property type="entry name" value="CUB DOMAIN-CONTAINING PROTEIN 1"/>
    <property type="match status" value="1"/>
</dbReference>
<gene>
    <name evidence="6" type="ORF">PHYPO_G00001260</name>
</gene>
<keyword evidence="2" id="KW-0472">Membrane</keyword>
<feature type="domain" description="CDCP1 third and sixth CUB" evidence="3">
    <location>
        <begin position="517"/>
        <end position="628"/>
    </location>
</feature>
<feature type="region of interest" description="Disordered" evidence="1">
    <location>
        <begin position="734"/>
        <end position="820"/>
    </location>
</feature>
<sequence length="820" mass="91034">MGLLGDMLFLFGVFQWSVWIISVSGGPAFTINVSSNSIIHINRSTASRLKCEVCTGNSCKSSLMLSRSMDVVFSCSQPEAVFMVEIVRHIVCTTTCNGTITPKDYPSLQNFNRTFTWNVKVQGHKAFSLDFTRAGLRQIQPTEQCQDKHIYTVSTGTVKIGKFCRQGTIRSMQVLREGIVSLQVPGKQQLNAVSFGVSTGLEIISPAIINVTLPEEPSSQEFFSPNYPESFPDDDLITWAFQVPYKYYSTVRILNYTVPRCDTRDTRMEYQLYGRTMVKKLSEAQLTENQGSFNLSLQNCHVDTHSSSTSLTLHFKVSAIRRGSEVRCSVDLKKEKQLLIHIMKKKPKSDCILKLNSLAQETATIPSGKVSYVSFIDCQEEDLLITINKTIACQQLGDCPDPGSLGVPELDKCILGVVQEVRWNLYGPQNGAVELVSSAGNLQQSLPGHTCDNTVLLTVSQNEPQGVTVGQFCPQGAIHKMQINVANITVSASPAGGKNLRQITKSFLHVSFTNSVKEHYIFTVLPKKDIPVLLATPAWPLGMKAYATVSWFVSFPAQLEAHVSFTNVSQLTCQNRPAYIKLHRERSQDKMYSWQDQNPKDVVIPESFFLNMSNCLPVKGAFSVVSQVTLHMGKSVRLSIILSVVGVVLLLMAIMLAVFCIMRKKKKQQSAPEVSVYNPNRHPFLPGLARIPQETSEEDFHIYHSIDDYLVYGHLLKDSVEMNEVGKPAVGVYRDFTGPTEQQPLTDDGGGEEPEVGVYRPFTGPQTVPDVPDILVRPGENLTCKDKQKADEEIGGGDSVRDQETVPNIQRAPKAEPEED</sequence>
<reference evidence="6 7" key="1">
    <citation type="submission" date="2019-06" db="EMBL/GenBank/DDBJ databases">
        <title>A chromosome-scale genome assembly of the striped catfish, Pangasianodon hypophthalmus.</title>
        <authorList>
            <person name="Wen M."/>
            <person name="Zahm M."/>
            <person name="Roques C."/>
            <person name="Cabau C."/>
            <person name="Klopp C."/>
            <person name="Donnadieu C."/>
            <person name="Jouanno E."/>
            <person name="Avarre J.-C."/>
            <person name="Campet M."/>
            <person name="Ha T.T.T."/>
            <person name="Dugue R."/>
            <person name="Lampietro C."/>
            <person name="Louis A."/>
            <person name="Herpin A."/>
            <person name="Echchiki A."/>
            <person name="Berthelot C."/>
            <person name="Parey E."/>
            <person name="Roest-Crollius H."/>
            <person name="Braasch I."/>
            <person name="Postlethwait J."/>
            <person name="Bobe J."/>
            <person name="Montfort J."/>
            <person name="Bouchez O."/>
            <person name="Begum T."/>
            <person name="Schartl M."/>
            <person name="Guiguen Y."/>
        </authorList>
    </citation>
    <scope>NUCLEOTIDE SEQUENCE [LARGE SCALE GENOMIC DNA]</scope>
    <source>
        <strain evidence="6 7">Indonesia</strain>
        <tissue evidence="6">Blood</tissue>
    </source>
</reference>
<feature type="compositionally biased region" description="Basic and acidic residues" evidence="1">
    <location>
        <begin position="783"/>
        <end position="792"/>
    </location>
</feature>
<dbReference type="EMBL" id="VFJC01000002">
    <property type="protein sequence ID" value="KAB5586409.1"/>
    <property type="molecule type" value="Genomic_DNA"/>
</dbReference>
<organism evidence="6 7">
    <name type="scientific">Pangasianodon hypophthalmus</name>
    <name type="common">Striped catfish</name>
    <name type="synonym">Helicophagus hypophthalmus</name>
    <dbReference type="NCBI Taxonomy" id="310915"/>
    <lineage>
        <taxon>Eukaryota</taxon>
        <taxon>Metazoa</taxon>
        <taxon>Chordata</taxon>
        <taxon>Craniata</taxon>
        <taxon>Vertebrata</taxon>
        <taxon>Euteleostomi</taxon>
        <taxon>Actinopterygii</taxon>
        <taxon>Neopterygii</taxon>
        <taxon>Teleostei</taxon>
        <taxon>Ostariophysi</taxon>
        <taxon>Siluriformes</taxon>
        <taxon>Pangasiidae</taxon>
        <taxon>Pangasianodon</taxon>
    </lineage>
</organism>
<feature type="domain" description="CDCP1 second and fifth CUB" evidence="5">
    <location>
        <begin position="421"/>
        <end position="491"/>
    </location>
</feature>
<evidence type="ECO:0000259" key="3">
    <source>
        <dbReference type="Pfam" id="PF23665"/>
    </source>
</evidence>
<keyword evidence="2" id="KW-1133">Transmembrane helix</keyword>
<protein>
    <recommendedName>
        <fullName evidence="8">CUB domain-containing protein</fullName>
    </recommendedName>
</protein>
<comment type="caution">
    <text evidence="6">The sequence shown here is derived from an EMBL/GenBank/DDBJ whole genome shotgun (WGS) entry which is preliminary data.</text>
</comment>
<keyword evidence="7" id="KW-1185">Reference proteome</keyword>
<name>A0A5N5Q3Q9_PANHP</name>
<feature type="domain" description="CDCP1 third and sixth CUB" evidence="3">
    <location>
        <begin position="207"/>
        <end position="311"/>
    </location>
</feature>
<evidence type="ECO:0000313" key="7">
    <source>
        <dbReference type="Proteomes" id="UP000327468"/>
    </source>
</evidence>
<dbReference type="Proteomes" id="UP000327468">
    <property type="component" value="Chromosome 1"/>
</dbReference>
<feature type="domain" description="CDCP1 first CUB" evidence="4">
    <location>
        <begin position="29"/>
        <end position="92"/>
    </location>
</feature>